<evidence type="ECO:0000313" key="2">
    <source>
        <dbReference type="EMBL" id="QQO97029.1"/>
    </source>
</evidence>
<name>A0A8E4UXG3_9CAUD</name>
<protein>
    <submittedName>
        <fullName evidence="2">YopX protein</fullName>
    </submittedName>
</protein>
<dbReference type="Gene3D" id="2.30.30.290">
    <property type="entry name" value="YopX-like domains"/>
    <property type="match status" value="1"/>
</dbReference>
<evidence type="ECO:0000259" key="1">
    <source>
        <dbReference type="Pfam" id="PF09643"/>
    </source>
</evidence>
<dbReference type="InterPro" id="IPR019096">
    <property type="entry name" value="YopX_protein"/>
</dbReference>
<dbReference type="Proteomes" id="UP000693689">
    <property type="component" value="Segment"/>
</dbReference>
<feature type="domain" description="YopX protein" evidence="1">
    <location>
        <begin position="30"/>
        <end position="155"/>
    </location>
</feature>
<proteinExistence type="predicted"/>
<accession>A0A8E4UXG3</accession>
<evidence type="ECO:0000313" key="3">
    <source>
        <dbReference type="Proteomes" id="UP000693689"/>
    </source>
</evidence>
<dbReference type="InterPro" id="IPR023385">
    <property type="entry name" value="YopX-like_C"/>
</dbReference>
<reference evidence="2 3" key="1">
    <citation type="submission" date="2020-07" db="EMBL/GenBank/DDBJ databases">
        <title>Highly diverse flavobacterial phages as mortality factor during North Sea spring blooms.</title>
        <authorList>
            <person name="Bartlau N."/>
            <person name="Wichels A."/>
            <person name="Krohne G."/>
            <person name="Adriaenssens E.M."/>
            <person name="Heins A."/>
            <person name="Fuchs B.M."/>
            <person name="Amann R."/>
            <person name="Moraru C."/>
        </authorList>
    </citation>
    <scope>NUCLEOTIDE SEQUENCE [LARGE SCALE GENOMIC DNA]</scope>
</reference>
<gene>
    <name evidence="2" type="ORF">Nekkels1_29</name>
</gene>
<organism evidence="2 3">
    <name type="scientific">Cellulophaga phage Nekkels_1</name>
    <dbReference type="NCBI Taxonomy" id="2745692"/>
    <lineage>
        <taxon>Viruses</taxon>
        <taxon>Duplodnaviria</taxon>
        <taxon>Heunggongvirae</taxon>
        <taxon>Uroviricota</taxon>
        <taxon>Caudoviricetes</taxon>
        <taxon>Assiduviridae</taxon>
        <taxon>Nekkelsvirus</taxon>
        <taxon>Nekkelsvirus Nekkels</taxon>
    </lineage>
</organism>
<keyword evidence="3" id="KW-1185">Reference proteome</keyword>
<dbReference type="Pfam" id="PF09643">
    <property type="entry name" value="YopX"/>
    <property type="match status" value="1"/>
</dbReference>
<dbReference type="InterPro" id="IPR010024">
    <property type="entry name" value="CHP16711"/>
</dbReference>
<dbReference type="EMBL" id="MT732443">
    <property type="protein sequence ID" value="QQO97029.1"/>
    <property type="molecule type" value="Genomic_DNA"/>
</dbReference>
<dbReference type="NCBIfam" id="TIGR01671">
    <property type="entry name" value="phage_TIGR01671"/>
    <property type="match status" value="1"/>
</dbReference>
<sequence length="155" mass="17467">MRKIEFRGMSKHGWSYGLPHYSPENGVWAMVESNGWTPSYANPDEGECNVYTAIDYNTVGQSTGFKDNKGNKIFDGDIIRLHTGLITVDDQLMKVCFNQGAFGLRSLEHDGVKIFTSFVPMCAISKSLMDRNIFKEAEDVLEVIGNIHQNKELIK</sequence>
<dbReference type="SUPFAM" id="SSF159006">
    <property type="entry name" value="YopX-like"/>
    <property type="match status" value="1"/>
</dbReference>